<evidence type="ECO:0000313" key="1">
    <source>
        <dbReference type="EMBL" id="CAG8521321.1"/>
    </source>
</evidence>
<keyword evidence="2" id="KW-1185">Reference proteome</keyword>
<reference evidence="1" key="1">
    <citation type="submission" date="2021-06" db="EMBL/GenBank/DDBJ databases">
        <authorList>
            <person name="Kallberg Y."/>
            <person name="Tangrot J."/>
            <person name="Rosling A."/>
        </authorList>
    </citation>
    <scope>NUCLEOTIDE SEQUENCE</scope>
    <source>
        <strain evidence="1">AU212A</strain>
    </source>
</reference>
<dbReference type="Proteomes" id="UP000789860">
    <property type="component" value="Unassembled WGS sequence"/>
</dbReference>
<protein>
    <submittedName>
        <fullName evidence="1">5622_t:CDS:1</fullName>
    </submittedName>
</protein>
<sequence length="201" mass="24160">EQDINEDFYEEQDITSQYKDFGEEQDVIISQYEDFYEEQDIISQYKNFEQKNYENDIIQMNNLQHNIQKNNIIQEIKHIPTLYSTKQTFQKLVDIKQFYHLRFVLTIYKQISPLPLPKNYHPQQFVALSNFYQANLNEPIIELSDWGVKYAKLRTRESYIHGSFMIIVATNTQDNACYELEVNVARPKDPEKYELKQFFGQ</sequence>
<name>A0ACA9LG60_9GLOM</name>
<feature type="non-terminal residue" evidence="1">
    <location>
        <position position="201"/>
    </location>
</feature>
<comment type="caution">
    <text evidence="1">The sequence shown here is derived from an EMBL/GenBank/DDBJ whole genome shotgun (WGS) entry which is preliminary data.</text>
</comment>
<evidence type="ECO:0000313" key="2">
    <source>
        <dbReference type="Proteomes" id="UP000789860"/>
    </source>
</evidence>
<dbReference type="EMBL" id="CAJVPM010005197">
    <property type="protein sequence ID" value="CAG8521321.1"/>
    <property type="molecule type" value="Genomic_DNA"/>
</dbReference>
<feature type="non-terminal residue" evidence="1">
    <location>
        <position position="1"/>
    </location>
</feature>
<gene>
    <name evidence="1" type="ORF">SCALOS_LOCUS4081</name>
</gene>
<accession>A0ACA9LG60</accession>
<organism evidence="1 2">
    <name type="scientific">Scutellospora calospora</name>
    <dbReference type="NCBI Taxonomy" id="85575"/>
    <lineage>
        <taxon>Eukaryota</taxon>
        <taxon>Fungi</taxon>
        <taxon>Fungi incertae sedis</taxon>
        <taxon>Mucoromycota</taxon>
        <taxon>Glomeromycotina</taxon>
        <taxon>Glomeromycetes</taxon>
        <taxon>Diversisporales</taxon>
        <taxon>Gigasporaceae</taxon>
        <taxon>Scutellospora</taxon>
    </lineage>
</organism>
<proteinExistence type="predicted"/>